<sequence length="166" mass="18908">MGQREYSLTPGGSRVYVPKDVDLEHIPSLNQIFESLDIGYKFYKNYGRLGGFDIRKTTEKRDDDGTVIRKHYVCSSEGFNDVDIGSLESNNWKNGKERRTASRRCGCKAKMVLKYTSGNRYYVFSFVEQHNHPLASKTGRQFLRVSRDMGISSRNFVFAAGKANIG</sequence>
<protein>
    <recommendedName>
        <fullName evidence="1">FAR1 domain-containing protein</fullName>
    </recommendedName>
</protein>
<dbReference type="Pfam" id="PF03101">
    <property type="entry name" value="FAR1"/>
    <property type="match status" value="1"/>
</dbReference>
<feature type="domain" description="FAR1" evidence="1">
    <location>
        <begin position="41"/>
        <end position="135"/>
    </location>
</feature>
<dbReference type="InterPro" id="IPR004330">
    <property type="entry name" value="FAR1_DNA_bnd_dom"/>
</dbReference>
<dbReference type="PANTHER" id="PTHR46328:SF27">
    <property type="entry name" value="OS12G0287500 PROTEIN"/>
    <property type="match status" value="1"/>
</dbReference>
<keyword evidence="3" id="KW-1185">Reference proteome</keyword>
<dbReference type="Proteomes" id="UP000077755">
    <property type="component" value="Chromosome 1"/>
</dbReference>
<organism evidence="2 3">
    <name type="scientific">Daucus carota subsp. sativus</name>
    <name type="common">Carrot</name>
    <dbReference type="NCBI Taxonomy" id="79200"/>
    <lineage>
        <taxon>Eukaryota</taxon>
        <taxon>Viridiplantae</taxon>
        <taxon>Streptophyta</taxon>
        <taxon>Embryophyta</taxon>
        <taxon>Tracheophyta</taxon>
        <taxon>Spermatophyta</taxon>
        <taxon>Magnoliopsida</taxon>
        <taxon>eudicotyledons</taxon>
        <taxon>Gunneridae</taxon>
        <taxon>Pentapetalae</taxon>
        <taxon>asterids</taxon>
        <taxon>campanulids</taxon>
        <taxon>Apiales</taxon>
        <taxon>Apiaceae</taxon>
        <taxon>Apioideae</taxon>
        <taxon>Scandiceae</taxon>
        <taxon>Daucinae</taxon>
        <taxon>Daucus</taxon>
        <taxon>Daucus sect. Daucus</taxon>
    </lineage>
</organism>
<dbReference type="EMBL" id="CP093343">
    <property type="protein sequence ID" value="WOG82046.1"/>
    <property type="molecule type" value="Genomic_DNA"/>
</dbReference>
<dbReference type="AlphaFoldDB" id="A0AAF0W4M8"/>
<reference evidence="2" key="2">
    <citation type="submission" date="2022-03" db="EMBL/GenBank/DDBJ databases">
        <title>Draft title - Genomic analysis of global carrot germplasm unveils the trajectory of domestication and the origin of high carotenoid orange carrot.</title>
        <authorList>
            <person name="Iorizzo M."/>
            <person name="Ellison S."/>
            <person name="Senalik D."/>
            <person name="Macko-Podgorni A."/>
            <person name="Grzebelus D."/>
            <person name="Bostan H."/>
            <person name="Rolling W."/>
            <person name="Curaba J."/>
            <person name="Simon P."/>
        </authorList>
    </citation>
    <scope>NUCLEOTIDE SEQUENCE</scope>
    <source>
        <tissue evidence="2">Leaf</tissue>
    </source>
</reference>
<proteinExistence type="predicted"/>
<evidence type="ECO:0000313" key="3">
    <source>
        <dbReference type="Proteomes" id="UP000077755"/>
    </source>
</evidence>
<evidence type="ECO:0000259" key="1">
    <source>
        <dbReference type="Pfam" id="PF03101"/>
    </source>
</evidence>
<dbReference type="PANTHER" id="PTHR46328">
    <property type="entry name" value="FAR-RED IMPAIRED RESPONSIVE (FAR1) FAMILY PROTEIN-RELATED"/>
    <property type="match status" value="1"/>
</dbReference>
<name>A0AAF0W4M8_DAUCS</name>
<evidence type="ECO:0000313" key="2">
    <source>
        <dbReference type="EMBL" id="WOG82046.1"/>
    </source>
</evidence>
<accession>A0AAF0W4M8</accession>
<gene>
    <name evidence="2" type="ORF">DCAR_0101205</name>
</gene>
<reference evidence="2" key="1">
    <citation type="journal article" date="2016" name="Nat. Genet.">
        <title>A high-quality carrot genome assembly provides new insights into carotenoid accumulation and asterid genome evolution.</title>
        <authorList>
            <person name="Iorizzo M."/>
            <person name="Ellison S."/>
            <person name="Senalik D."/>
            <person name="Zeng P."/>
            <person name="Satapoomin P."/>
            <person name="Huang J."/>
            <person name="Bowman M."/>
            <person name="Iovene M."/>
            <person name="Sanseverino W."/>
            <person name="Cavagnaro P."/>
            <person name="Yildiz M."/>
            <person name="Macko-Podgorni A."/>
            <person name="Moranska E."/>
            <person name="Grzebelus E."/>
            <person name="Grzebelus D."/>
            <person name="Ashrafi H."/>
            <person name="Zheng Z."/>
            <person name="Cheng S."/>
            <person name="Spooner D."/>
            <person name="Van Deynze A."/>
            <person name="Simon P."/>
        </authorList>
    </citation>
    <scope>NUCLEOTIDE SEQUENCE</scope>
    <source>
        <tissue evidence="2">Leaf</tissue>
    </source>
</reference>